<dbReference type="CDD" id="cd00609">
    <property type="entry name" value="AAT_like"/>
    <property type="match status" value="1"/>
</dbReference>
<protein>
    <submittedName>
        <fullName evidence="5">Aminotransferase class I/II-fold pyridoxal phosphate-dependent enzyme</fullName>
    </submittedName>
</protein>
<keyword evidence="2" id="KW-0663">Pyridoxal phosphate</keyword>
<dbReference type="Proteomes" id="UP000509594">
    <property type="component" value="Chromosome"/>
</dbReference>
<gene>
    <name evidence="5" type="ORF">HWN40_06125</name>
</gene>
<proteinExistence type="predicted"/>
<dbReference type="EMBL" id="CP058215">
    <property type="protein sequence ID" value="QLC49854.1"/>
    <property type="molecule type" value="Genomic_DNA"/>
</dbReference>
<dbReference type="InterPro" id="IPR015424">
    <property type="entry name" value="PyrdxlP-dep_Trfase"/>
</dbReference>
<feature type="domain" description="Aminotransferase class I/classII large" evidence="3">
    <location>
        <begin position="70"/>
        <end position="377"/>
    </location>
</feature>
<evidence type="ECO:0000259" key="3">
    <source>
        <dbReference type="Pfam" id="PF00155"/>
    </source>
</evidence>
<evidence type="ECO:0000313" key="5">
    <source>
        <dbReference type="EMBL" id="QLC49854.1"/>
    </source>
</evidence>
<dbReference type="InterPro" id="IPR015421">
    <property type="entry name" value="PyrdxlP-dep_Trfase_major"/>
</dbReference>
<dbReference type="InterPro" id="IPR004839">
    <property type="entry name" value="Aminotransferase_I/II_large"/>
</dbReference>
<feature type="domain" description="Cysteine-rich small" evidence="4">
    <location>
        <begin position="408"/>
        <end position="477"/>
    </location>
</feature>
<dbReference type="Pfam" id="PF04071">
    <property type="entry name" value="zf-like"/>
    <property type="match status" value="1"/>
</dbReference>
<dbReference type="GeneID" id="55821234"/>
<sequence length="496" mass="55756">MSEDDKKLPVKRYLLDMSTCEHGGQLDKASEELDIAESDILDFSSCLNPIGNPFNYEGSGLDIENLRNIAAAKLEQYPDNRYIELRSAAAAFLGKGIAYANIVPGNGTCELLRLILECTLEEGEKVIVPLPCPLEYHHSCRTFGTVPQKMALDEMLRIPKRTIERSKLIFFSNPNNPAGKLASREEMREFASKCAEHQTLLIVDESFIELSDPAQSVADLALDNDYLIVLRSVTNAFSMPGIRFSYGIASKAMADRLNSARLSWNIGALTESVATGVLSMEGGPESSYLQRSREFISKEREYIAGRISALYGFKVLESSANYILVDMDGHFMDSERFVDRFSKHGVLIRECSDFFGGEKRYFRLSVRSREDFEKLIGNLDDVYAESSREAAREQLEETIEHPEKTVSSRGTCSYYPCHFQGQDCTFCFCPFYACEDEKTGGFWIDSATGGKVWSCENCTLLHQPKTAKKILDVLMDEGDTDENILKAWREVIKPLL</sequence>
<comment type="cofactor">
    <cofactor evidence="1">
        <name>pyridoxal 5'-phosphate</name>
        <dbReference type="ChEBI" id="CHEBI:597326"/>
    </cofactor>
</comment>
<accession>A0A7D5EE71</accession>
<dbReference type="InterPro" id="IPR007212">
    <property type="entry name" value="Zf-like"/>
</dbReference>
<dbReference type="GO" id="GO:0008483">
    <property type="term" value="F:transaminase activity"/>
    <property type="evidence" value="ECO:0007669"/>
    <property type="project" value="UniProtKB-KW"/>
</dbReference>
<dbReference type="AlphaFoldDB" id="A0A7D5EE71"/>
<evidence type="ECO:0000259" key="4">
    <source>
        <dbReference type="Pfam" id="PF04071"/>
    </source>
</evidence>
<dbReference type="Gene3D" id="3.90.1150.10">
    <property type="entry name" value="Aspartate Aminotransferase, domain 1"/>
    <property type="match status" value="1"/>
</dbReference>
<evidence type="ECO:0000256" key="2">
    <source>
        <dbReference type="ARBA" id="ARBA00022898"/>
    </source>
</evidence>
<dbReference type="OrthoDB" id="39225at2157"/>
<dbReference type="RefSeq" id="WP_176964910.1">
    <property type="nucleotide sequence ID" value="NZ_CP058215.1"/>
</dbReference>
<dbReference type="PANTHER" id="PTHR42885">
    <property type="entry name" value="HISTIDINOL-PHOSPHATE AMINOTRANSFERASE-RELATED"/>
    <property type="match status" value="1"/>
</dbReference>
<keyword evidence="6" id="KW-1185">Reference proteome</keyword>
<dbReference type="Pfam" id="PF00155">
    <property type="entry name" value="Aminotran_1_2"/>
    <property type="match status" value="1"/>
</dbReference>
<dbReference type="GO" id="GO:0030170">
    <property type="term" value="F:pyridoxal phosphate binding"/>
    <property type="evidence" value="ECO:0007669"/>
    <property type="project" value="InterPro"/>
</dbReference>
<dbReference type="Gene3D" id="3.40.640.10">
    <property type="entry name" value="Type I PLP-dependent aspartate aminotransferase-like (Major domain)"/>
    <property type="match status" value="1"/>
</dbReference>
<dbReference type="SUPFAM" id="SSF53383">
    <property type="entry name" value="PLP-dependent transferases"/>
    <property type="match status" value="1"/>
</dbReference>
<keyword evidence="5" id="KW-0032">Aminotransferase</keyword>
<dbReference type="KEGG" id="mzi:HWN40_06125"/>
<reference evidence="5 6" key="1">
    <citation type="submission" date="2020-06" db="EMBL/GenBank/DDBJ databases">
        <title>Methanolobus halotolerans sp. nov., isolated from a saline lake Tus in Siberia.</title>
        <authorList>
            <person name="Shen Y."/>
            <person name="Chen S.-C."/>
            <person name="Lai M.-C."/>
            <person name="Huang H.-H."/>
            <person name="Chiu H.-H."/>
            <person name="Tang S.-L."/>
            <person name="Rogozin D.Y."/>
            <person name="Degermendzhy A.G."/>
        </authorList>
    </citation>
    <scope>NUCLEOTIDE SEQUENCE [LARGE SCALE GENOMIC DNA]</scope>
    <source>
        <strain evidence="5 6">DSM 21339</strain>
    </source>
</reference>
<name>A0A7D5EE71_9EURY</name>
<evidence type="ECO:0000256" key="1">
    <source>
        <dbReference type="ARBA" id="ARBA00001933"/>
    </source>
</evidence>
<evidence type="ECO:0000313" key="6">
    <source>
        <dbReference type="Proteomes" id="UP000509594"/>
    </source>
</evidence>
<organism evidence="5 6">
    <name type="scientific">Methanolobus zinderi</name>
    <dbReference type="NCBI Taxonomy" id="536044"/>
    <lineage>
        <taxon>Archaea</taxon>
        <taxon>Methanobacteriati</taxon>
        <taxon>Methanobacteriota</taxon>
        <taxon>Stenosarchaea group</taxon>
        <taxon>Methanomicrobia</taxon>
        <taxon>Methanosarcinales</taxon>
        <taxon>Methanosarcinaceae</taxon>
        <taxon>Methanolobus</taxon>
    </lineage>
</organism>
<dbReference type="InterPro" id="IPR015422">
    <property type="entry name" value="PyrdxlP-dep_Trfase_small"/>
</dbReference>
<keyword evidence="5" id="KW-0808">Transferase</keyword>
<dbReference type="PANTHER" id="PTHR42885:SF1">
    <property type="entry name" value="THREONINE-PHOSPHATE DECARBOXYLASE"/>
    <property type="match status" value="1"/>
</dbReference>